<feature type="region of interest" description="Disordered" evidence="1">
    <location>
        <begin position="844"/>
        <end position="869"/>
    </location>
</feature>
<keyword evidence="2" id="KW-0812">Transmembrane</keyword>
<keyword evidence="5" id="KW-1185">Reference proteome</keyword>
<protein>
    <recommendedName>
        <fullName evidence="3">Glycosyl hydrolase family 67 C-terminal domain-containing protein</fullName>
    </recommendedName>
</protein>
<gene>
    <name evidence="4" type="ORF">Daura_41535</name>
</gene>
<name>A0A9Q9MBK4_9ACTN</name>
<feature type="transmembrane region" description="Helical" evidence="2">
    <location>
        <begin position="878"/>
        <end position="898"/>
    </location>
</feature>
<dbReference type="AlphaFoldDB" id="A0A9Q9MBK4"/>
<dbReference type="KEGG" id="daur:Daura_41535"/>
<dbReference type="Pfam" id="PF07477">
    <property type="entry name" value="Glyco_hydro_67C"/>
    <property type="match status" value="1"/>
</dbReference>
<dbReference type="GO" id="GO:0046559">
    <property type="term" value="F:alpha-glucuronidase activity"/>
    <property type="evidence" value="ECO:0007669"/>
    <property type="project" value="InterPro"/>
</dbReference>
<feature type="transmembrane region" description="Helical" evidence="2">
    <location>
        <begin position="969"/>
        <end position="990"/>
    </location>
</feature>
<reference evidence="4" key="1">
    <citation type="submission" date="2021-04" db="EMBL/GenBank/DDBJ databases">
        <title>Dactylosporangium aurantiacum NRRL B-8018 full assembly.</title>
        <authorList>
            <person name="Hartkoorn R.C."/>
            <person name="Beaudoing E."/>
            <person name="Hot D."/>
        </authorList>
    </citation>
    <scope>NUCLEOTIDE SEQUENCE</scope>
    <source>
        <strain evidence="4">NRRL B-8018</strain>
    </source>
</reference>
<dbReference type="Proteomes" id="UP001058003">
    <property type="component" value="Chromosome"/>
</dbReference>
<dbReference type="InterPro" id="IPR017853">
    <property type="entry name" value="GH"/>
</dbReference>
<keyword evidence="2" id="KW-0472">Membrane</keyword>
<feature type="domain" description="Glycosyl hydrolase family 67 C-terminal" evidence="3">
    <location>
        <begin position="525"/>
        <end position="576"/>
    </location>
</feature>
<feature type="transmembrane region" description="Helical" evidence="2">
    <location>
        <begin position="904"/>
        <end position="922"/>
    </location>
</feature>
<keyword evidence="2" id="KW-1133">Transmembrane helix</keyword>
<sequence>MCRMRRPWTPLSAAVVLLVLGALVAWGVGGALGLSFRPVAVPAERAAAAPVTPLVPPPRIGAITHDMPGDPRLALAAAAVADALVQRGLPRPAVGAAPVDGAAGATLRVTVGGAPPGPSPEAYRLGGDAAGITLEAAGVSGAVTGLYAVADRIRSGVAVLPADGPAVFAPRLGLRLTDAGSVGREPDPAAFTAGTDYSLNTDVVGGALLPAAPWVDRAAVDRIAGQFRQFVEHSLAQGYNGVVVPGFLEYVTFARVGDGHAVYPAGDEHIARAEALVAAFAPVFRHAADLGMRVYLLTDMLAVSPPLERYLQRQFGGLAVEDPRFWQVYQLGLAELFTSMPFVAGLMVRIGEGGDVYAQSGWDYSSKLAVTGVGAVRAMLRALLDTAGAAGKEVIFRTWTVGVGAVGDLHTNAASYAEVLGGVDDPHLIVSTKYTLGDFYSHLPFNDTLESGAHRRIVEFQGRREFEGFGALPNDLTGLHQQALRRFLAANPHVEGVWTWTQDGGPLRAGPMSLYLRTGFWQLYDLNAYTLGRLALDPDTPAERLTADWVRQTFSTDPATVAAVCEMLALSREAVTKGLYIGAYADRSVRALGLEPPPMMWIFEWDIVTGDSAALDSIYAVTRDAGAAGGAAGADPVGAAVAEGERAVELAGRMRSLVADTDPGTWRDPVLRAKLVDTLTYEADLFTTLGAYRAMVLRHAQWLDTGDGAAHAAWRDAERRYLAARAAHETRYGGDVDLPAYNFTAADLGAARADRDLPMAWLARALLAALAATLAACALLARRTRRPGGSGDPGDPGGSGGSGRFGDSGRFGGGGLRALWIGATRPWRLADLVALGGPVSTLDTPAAGGADDGGPDGRSSGGPAGGSGRYAPTRADRVVVVAVPAVALVASRLVFTWFAAPAHLLVTLGAWLLFAVTARLLLGRRDPFRLWAAIGGVALLRTVLLLAVLAVRGPGLYWLRFWTDPAARSVYVCVAFAAFAWLFVATALVLRDGHRLRRRRVAGTLLVAAGVPLALLGGLVAAVGLERALTVWNDQLALLPWGLSRILGITVYLGIPTGLPAAAAGFGLLLVAVGAALSATTVPHPFRPRRRPAVDLSAEPSPASR</sequence>
<dbReference type="OrthoDB" id="339499at2"/>
<dbReference type="InterPro" id="IPR011099">
    <property type="entry name" value="Glyco_hydro_67_C"/>
</dbReference>
<evidence type="ECO:0000313" key="5">
    <source>
        <dbReference type="Proteomes" id="UP001058003"/>
    </source>
</evidence>
<feature type="transmembrane region" description="Helical" evidence="2">
    <location>
        <begin position="929"/>
        <end position="949"/>
    </location>
</feature>
<evidence type="ECO:0000259" key="3">
    <source>
        <dbReference type="Pfam" id="PF07477"/>
    </source>
</evidence>
<evidence type="ECO:0000313" key="4">
    <source>
        <dbReference type="EMBL" id="UWZ53018.1"/>
    </source>
</evidence>
<proteinExistence type="predicted"/>
<accession>A0A9Q9MBK4</accession>
<dbReference type="GO" id="GO:0005576">
    <property type="term" value="C:extracellular region"/>
    <property type="evidence" value="ECO:0007669"/>
    <property type="project" value="InterPro"/>
</dbReference>
<feature type="transmembrane region" description="Helical" evidence="2">
    <location>
        <begin position="761"/>
        <end position="781"/>
    </location>
</feature>
<evidence type="ECO:0000256" key="1">
    <source>
        <dbReference type="SAM" id="MobiDB-lite"/>
    </source>
</evidence>
<dbReference type="SUPFAM" id="SSF51445">
    <property type="entry name" value="(Trans)glycosidases"/>
    <property type="match status" value="1"/>
</dbReference>
<feature type="compositionally biased region" description="Gly residues" evidence="1">
    <location>
        <begin position="859"/>
        <end position="868"/>
    </location>
</feature>
<feature type="transmembrane region" description="Helical" evidence="2">
    <location>
        <begin position="1002"/>
        <end position="1025"/>
    </location>
</feature>
<feature type="compositionally biased region" description="Gly residues" evidence="1">
    <location>
        <begin position="788"/>
        <end position="806"/>
    </location>
</feature>
<dbReference type="EMBL" id="CP073767">
    <property type="protein sequence ID" value="UWZ53018.1"/>
    <property type="molecule type" value="Genomic_DNA"/>
</dbReference>
<dbReference type="GO" id="GO:0045493">
    <property type="term" value="P:xylan catabolic process"/>
    <property type="evidence" value="ECO:0007669"/>
    <property type="project" value="InterPro"/>
</dbReference>
<feature type="region of interest" description="Disordered" evidence="1">
    <location>
        <begin position="785"/>
        <end position="806"/>
    </location>
</feature>
<organism evidence="4 5">
    <name type="scientific">Dactylosporangium aurantiacum</name>
    <dbReference type="NCBI Taxonomy" id="35754"/>
    <lineage>
        <taxon>Bacteria</taxon>
        <taxon>Bacillati</taxon>
        <taxon>Actinomycetota</taxon>
        <taxon>Actinomycetes</taxon>
        <taxon>Micromonosporales</taxon>
        <taxon>Micromonosporaceae</taxon>
        <taxon>Dactylosporangium</taxon>
    </lineage>
</organism>
<evidence type="ECO:0000256" key="2">
    <source>
        <dbReference type="SAM" id="Phobius"/>
    </source>
</evidence>